<dbReference type="Pfam" id="PF06764">
    <property type="entry name" value="DUF1223"/>
    <property type="match status" value="1"/>
</dbReference>
<evidence type="ECO:0008006" key="3">
    <source>
        <dbReference type="Google" id="ProtNLM"/>
    </source>
</evidence>
<dbReference type="InterPro" id="IPR036249">
    <property type="entry name" value="Thioredoxin-like_sf"/>
</dbReference>
<dbReference type="STRING" id="692370.A6F68_00364"/>
<keyword evidence="2" id="KW-1185">Reference proteome</keyword>
<accession>A0A1B2A9S0</accession>
<evidence type="ECO:0000313" key="1">
    <source>
        <dbReference type="EMBL" id="ANY18899.1"/>
    </source>
</evidence>
<organism evidence="1 2">
    <name type="scientific">Tsuneonella dongtanensis</name>
    <dbReference type="NCBI Taxonomy" id="692370"/>
    <lineage>
        <taxon>Bacteria</taxon>
        <taxon>Pseudomonadati</taxon>
        <taxon>Pseudomonadota</taxon>
        <taxon>Alphaproteobacteria</taxon>
        <taxon>Sphingomonadales</taxon>
        <taxon>Erythrobacteraceae</taxon>
        <taxon>Tsuneonella</taxon>
    </lineage>
</organism>
<dbReference type="KEGG" id="ado:A6F68_00364"/>
<name>A0A1B2A9S0_9SPHN</name>
<evidence type="ECO:0000313" key="2">
    <source>
        <dbReference type="Proteomes" id="UP000092932"/>
    </source>
</evidence>
<dbReference type="SUPFAM" id="SSF52833">
    <property type="entry name" value="Thioredoxin-like"/>
    <property type="match status" value="1"/>
</dbReference>
<dbReference type="PANTHER" id="PTHR36057">
    <property type="match status" value="1"/>
</dbReference>
<proteinExistence type="predicted"/>
<dbReference type="EMBL" id="CP016591">
    <property type="protein sequence ID" value="ANY18899.1"/>
    <property type="molecule type" value="Genomic_DNA"/>
</dbReference>
<gene>
    <name evidence="1" type="ORF">A6F68_00364</name>
</gene>
<dbReference type="OrthoDB" id="9808254at2"/>
<dbReference type="InterPro" id="IPR010634">
    <property type="entry name" value="DUF1223"/>
</dbReference>
<dbReference type="RefSeq" id="WP_067675520.1">
    <property type="nucleotide sequence ID" value="NZ_CP016591.1"/>
</dbReference>
<sequence>MANLLQTSRRILATGSLGLAAIAVVALLGPASQARSARDASSNPVVVELFTSQGCSSCPPADAFAARLARESDVLMITRPITYWDRLGWKDTLARPANTDLQRAYARRGFDRNGVYTPQMVIAGRRAAVGSNEGAVRVHVSKESLRERPSLSVSGSAISIAGPGKGGELMLLTLRPSVTVGIGSGENGGLRVTYTNVVEGEQRIGSWSGGPARFSIPAETLAAKGKRHAVILREPDGGPVLAGRAL</sequence>
<reference evidence="1 2" key="1">
    <citation type="submission" date="2016-07" db="EMBL/GenBank/DDBJ databases">
        <title>Complete genome sequence of Altererythrobacter dongtanensis KCTC 22672, a type strain with esterase isolated from tidal flat.</title>
        <authorList>
            <person name="Cheng H."/>
            <person name="Wu Y.-H."/>
            <person name="Zhou P."/>
            <person name="Huo Y.-Y."/>
            <person name="Wang C.-S."/>
            <person name="Xu X.-W."/>
        </authorList>
    </citation>
    <scope>NUCLEOTIDE SEQUENCE [LARGE SCALE GENOMIC DNA]</scope>
    <source>
        <strain evidence="1 2">KCTC 22672</strain>
    </source>
</reference>
<dbReference type="AlphaFoldDB" id="A0A1B2A9S0"/>
<dbReference type="Proteomes" id="UP000092932">
    <property type="component" value="Chromosome"/>
</dbReference>
<protein>
    <recommendedName>
        <fullName evidence="3">DUF1223 domain-containing protein</fullName>
    </recommendedName>
</protein>
<dbReference type="PANTHER" id="PTHR36057:SF1">
    <property type="entry name" value="LIPOPROTEIN LIPID ATTACHMENT SITE-LIKE PROTEIN, PUTATIVE (DUF1223)-RELATED"/>
    <property type="match status" value="1"/>
</dbReference>
<dbReference type="PATRIC" id="fig|692370.5.peg.376"/>